<dbReference type="AlphaFoldDB" id="N1J4X9"/>
<comment type="caution">
    <text evidence="3">The sequence shown here is derived from an EMBL/GenBank/DDBJ whole genome shotgun (WGS) entry which is preliminary data.</text>
</comment>
<evidence type="ECO:0000256" key="1">
    <source>
        <dbReference type="SAM" id="MobiDB-lite"/>
    </source>
</evidence>
<protein>
    <submittedName>
        <fullName evidence="3">CSEP0189 putative effector protein</fullName>
    </submittedName>
</protein>
<feature type="compositionally biased region" description="Basic residues" evidence="1">
    <location>
        <begin position="149"/>
        <end position="163"/>
    </location>
</feature>
<proteinExistence type="predicted"/>
<keyword evidence="2" id="KW-0732">Signal</keyword>
<feature type="signal peptide" evidence="2">
    <location>
        <begin position="1"/>
        <end position="22"/>
    </location>
</feature>
<feature type="region of interest" description="Disordered" evidence="1">
    <location>
        <begin position="142"/>
        <end position="163"/>
    </location>
</feature>
<reference evidence="3 4" key="1">
    <citation type="journal article" date="2010" name="Science">
        <title>Genome expansion and gene loss in powdery mildew fungi reveal tradeoffs in extreme parasitism.</title>
        <authorList>
            <person name="Spanu P.D."/>
            <person name="Abbott J.C."/>
            <person name="Amselem J."/>
            <person name="Burgis T.A."/>
            <person name="Soanes D.M."/>
            <person name="Stueber K."/>
            <person name="Ver Loren van Themaat E."/>
            <person name="Brown J.K.M."/>
            <person name="Butcher S.A."/>
            <person name="Gurr S.J."/>
            <person name="Lebrun M.-H."/>
            <person name="Ridout C.J."/>
            <person name="Schulze-Lefert P."/>
            <person name="Talbot N.J."/>
            <person name="Ahmadinejad N."/>
            <person name="Ametz C."/>
            <person name="Barton G.R."/>
            <person name="Benjdia M."/>
            <person name="Bidzinski P."/>
            <person name="Bindschedler L.V."/>
            <person name="Both M."/>
            <person name="Brewer M.T."/>
            <person name="Cadle-Davidson L."/>
            <person name="Cadle-Davidson M.M."/>
            <person name="Collemare J."/>
            <person name="Cramer R."/>
            <person name="Frenkel O."/>
            <person name="Godfrey D."/>
            <person name="Harriman J."/>
            <person name="Hoede C."/>
            <person name="King B.C."/>
            <person name="Klages S."/>
            <person name="Kleemann J."/>
            <person name="Knoll D."/>
            <person name="Koti P.S."/>
            <person name="Kreplak J."/>
            <person name="Lopez-Ruiz F.J."/>
            <person name="Lu X."/>
            <person name="Maekawa T."/>
            <person name="Mahanil S."/>
            <person name="Micali C."/>
            <person name="Milgroom M.G."/>
            <person name="Montana G."/>
            <person name="Noir S."/>
            <person name="O'Connell R.J."/>
            <person name="Oberhaensli S."/>
            <person name="Parlange F."/>
            <person name="Pedersen C."/>
            <person name="Quesneville H."/>
            <person name="Reinhardt R."/>
            <person name="Rott M."/>
            <person name="Sacristan S."/>
            <person name="Schmidt S.M."/>
            <person name="Schoen M."/>
            <person name="Skamnioti P."/>
            <person name="Sommer H."/>
            <person name="Stephens A."/>
            <person name="Takahara H."/>
            <person name="Thordal-Christensen H."/>
            <person name="Vigouroux M."/>
            <person name="Wessling R."/>
            <person name="Wicker T."/>
            <person name="Panstruga R."/>
        </authorList>
    </citation>
    <scope>NUCLEOTIDE SEQUENCE [LARGE SCALE GENOMIC DNA]</scope>
    <source>
        <strain evidence="3">DH14</strain>
    </source>
</reference>
<dbReference type="InParanoid" id="N1J4X9"/>
<dbReference type="EMBL" id="CAUH01000064">
    <property type="protein sequence ID" value="CCU74216.1"/>
    <property type="molecule type" value="Genomic_DNA"/>
</dbReference>
<evidence type="ECO:0000313" key="4">
    <source>
        <dbReference type="Proteomes" id="UP000015441"/>
    </source>
</evidence>
<sequence>MSIVMRYCLLALILQSVTFCAAGLEEYQKPHVAEEQKSFTCDKRFYNSATLNKYRDENGNFPAKQYSRASLLDFLFNISHEQQTTAKVMYAGDKRSLKYQLMPIFTDHQLPVAAHVTSDILVFDNQSRACAIITEVELITPSPRGGGSRSKKSKSYKKFCHLH</sequence>
<keyword evidence="4" id="KW-1185">Reference proteome</keyword>
<accession>N1J4X9</accession>
<name>N1J4X9_BLUG1</name>
<dbReference type="OrthoDB" id="10350864at2759"/>
<organism evidence="3 4">
    <name type="scientific">Blumeria graminis f. sp. hordei (strain DH14)</name>
    <name type="common">Barley powdery mildew</name>
    <name type="synonym">Oidium monilioides f. sp. hordei</name>
    <dbReference type="NCBI Taxonomy" id="546991"/>
    <lineage>
        <taxon>Eukaryota</taxon>
        <taxon>Fungi</taxon>
        <taxon>Dikarya</taxon>
        <taxon>Ascomycota</taxon>
        <taxon>Pezizomycotina</taxon>
        <taxon>Leotiomycetes</taxon>
        <taxon>Erysiphales</taxon>
        <taxon>Erysiphaceae</taxon>
        <taxon>Blumeria</taxon>
        <taxon>Blumeria hordei</taxon>
    </lineage>
</organism>
<gene>
    <name evidence="3" type="ORF">BGHDH14_bgh04209</name>
</gene>
<dbReference type="Proteomes" id="UP000015441">
    <property type="component" value="Unassembled WGS sequence"/>
</dbReference>
<feature type="chain" id="PRO_5004106561" evidence="2">
    <location>
        <begin position="23"/>
        <end position="163"/>
    </location>
</feature>
<evidence type="ECO:0000313" key="3">
    <source>
        <dbReference type="EMBL" id="CCU74216.1"/>
    </source>
</evidence>
<evidence type="ECO:0000256" key="2">
    <source>
        <dbReference type="SAM" id="SignalP"/>
    </source>
</evidence>
<dbReference type="HOGENOM" id="CLU_1669084_0_0_1"/>